<keyword evidence="15" id="KW-1185">Reference proteome</keyword>
<dbReference type="EC" id="2.7.13.3" evidence="2"/>
<keyword evidence="10" id="KW-0812">Transmembrane</keyword>
<evidence type="ECO:0000259" key="11">
    <source>
        <dbReference type="PROSITE" id="PS50109"/>
    </source>
</evidence>
<dbReference type="Gene3D" id="1.10.287.130">
    <property type="match status" value="1"/>
</dbReference>
<dbReference type="Pfam" id="PF00989">
    <property type="entry name" value="PAS"/>
    <property type="match status" value="1"/>
</dbReference>
<keyword evidence="5" id="KW-0547">Nucleotide-binding</keyword>
<dbReference type="PROSITE" id="PS50113">
    <property type="entry name" value="PAC"/>
    <property type="match status" value="1"/>
</dbReference>
<keyword evidence="10" id="KW-0472">Membrane</keyword>
<dbReference type="InterPro" id="IPR001610">
    <property type="entry name" value="PAC"/>
</dbReference>
<dbReference type="SUPFAM" id="SSF47384">
    <property type="entry name" value="Homodimeric domain of signal transducing histidine kinase"/>
    <property type="match status" value="1"/>
</dbReference>
<accession>A0ABU0DK52</accession>
<evidence type="ECO:0000313" key="14">
    <source>
        <dbReference type="EMBL" id="MDQ0348814.1"/>
    </source>
</evidence>
<dbReference type="InterPro" id="IPR000014">
    <property type="entry name" value="PAS"/>
</dbReference>
<keyword evidence="8" id="KW-0902">Two-component regulatory system</keyword>
<keyword evidence="3" id="KW-0597">Phosphoprotein</keyword>
<dbReference type="Pfam" id="PF13426">
    <property type="entry name" value="PAS_9"/>
    <property type="match status" value="1"/>
</dbReference>
<evidence type="ECO:0000256" key="8">
    <source>
        <dbReference type="ARBA" id="ARBA00023012"/>
    </source>
</evidence>
<name>A0ABU0DK52_9HYPH</name>
<organism evidence="14 15">
    <name type="scientific">Ancylobacter vacuolatus</name>
    <dbReference type="NCBI Taxonomy" id="223389"/>
    <lineage>
        <taxon>Bacteria</taxon>
        <taxon>Pseudomonadati</taxon>
        <taxon>Pseudomonadota</taxon>
        <taxon>Alphaproteobacteria</taxon>
        <taxon>Hyphomicrobiales</taxon>
        <taxon>Xanthobacteraceae</taxon>
        <taxon>Ancylobacter</taxon>
    </lineage>
</organism>
<keyword evidence="10" id="KW-1133">Transmembrane helix</keyword>
<dbReference type="SMART" id="SM00387">
    <property type="entry name" value="HATPase_c"/>
    <property type="match status" value="1"/>
</dbReference>
<dbReference type="InterPro" id="IPR036890">
    <property type="entry name" value="HATPase_C_sf"/>
</dbReference>
<evidence type="ECO:0000256" key="6">
    <source>
        <dbReference type="ARBA" id="ARBA00022777"/>
    </source>
</evidence>
<dbReference type="Gene3D" id="3.30.450.20">
    <property type="entry name" value="PAS domain"/>
    <property type="match status" value="2"/>
</dbReference>
<dbReference type="InterPro" id="IPR003594">
    <property type="entry name" value="HATPase_dom"/>
</dbReference>
<evidence type="ECO:0000256" key="10">
    <source>
        <dbReference type="SAM" id="Phobius"/>
    </source>
</evidence>
<sequence length="667" mass="71977">MKSADKVVCAAAATAVAGAVFMADLWLPVHSAIAALYIVVVVIVAAGGLHRFVLPAGAACLVLSAIGYFIASTTAANPHTVPDFILSALLIACVTGLAFRLSAEAAPLREQARILEFTHDTVIICDTAGRILYWNEGAERLYGWSREEAIGAHCHELLQSDYPRAEVERALSAEGSWAGEMHRRRRDGSEIVLAGRSLVRQDRLGRRIGVIETGTDLTAERQAHEARRISEERYEAIFHESPVSMWESDWTRVLAHLKATSVTPQSLRASNDQIPVLRNLGSTHIANKATARLFGTDSPHAMVGKTFVAHYMPSTEAALAEIFATFLEGGQMREVETQFRTAQGRVIDVLWRATLLRGRSEWSRVLITAIDVTDRNNARARLEQASADLAHAARVSTLGQLSASIAHEVSQPLAAIKTYGESAKRWLAAPTPDIAEVAMCLDGVIANSTRASETLARVRSLARKDTPQPEAFDLAGLIAESVRMLQREANAHATHIRELIEPGLPAAFANRVQIQQVIVNLILNAIQAMDRIDGRPREVVISLSTAAQQMMNIDVRDNGTGIALENPNEVFQPFITTKANGMGMGLAICRSIVEAHGGTIRAENNVAMGATLSFTVPTQVSVADASQRLPLANEARVEGPMTGASVATRSAGTRADAEAHTIAPTKH</sequence>
<dbReference type="InterPro" id="IPR003661">
    <property type="entry name" value="HisK_dim/P_dom"/>
</dbReference>
<keyword evidence="7" id="KW-0067">ATP-binding</keyword>
<dbReference type="NCBIfam" id="TIGR00229">
    <property type="entry name" value="sensory_box"/>
    <property type="match status" value="2"/>
</dbReference>
<evidence type="ECO:0000259" key="13">
    <source>
        <dbReference type="PROSITE" id="PS50113"/>
    </source>
</evidence>
<dbReference type="PANTHER" id="PTHR43065">
    <property type="entry name" value="SENSOR HISTIDINE KINASE"/>
    <property type="match status" value="1"/>
</dbReference>
<evidence type="ECO:0000259" key="12">
    <source>
        <dbReference type="PROSITE" id="PS50112"/>
    </source>
</evidence>
<dbReference type="PANTHER" id="PTHR43065:SF10">
    <property type="entry name" value="PEROXIDE STRESS-ACTIVATED HISTIDINE KINASE MAK3"/>
    <property type="match status" value="1"/>
</dbReference>
<dbReference type="InterPro" id="IPR000700">
    <property type="entry name" value="PAS-assoc_C"/>
</dbReference>
<evidence type="ECO:0000256" key="7">
    <source>
        <dbReference type="ARBA" id="ARBA00022840"/>
    </source>
</evidence>
<dbReference type="Pfam" id="PF00512">
    <property type="entry name" value="HisKA"/>
    <property type="match status" value="1"/>
</dbReference>
<dbReference type="PROSITE" id="PS50112">
    <property type="entry name" value="PAS"/>
    <property type="match status" value="1"/>
</dbReference>
<reference evidence="14 15" key="1">
    <citation type="submission" date="2023-07" db="EMBL/GenBank/DDBJ databases">
        <title>Genomic Encyclopedia of Type Strains, Phase IV (KMG-IV): sequencing the most valuable type-strain genomes for metagenomic binning, comparative biology and taxonomic classification.</title>
        <authorList>
            <person name="Goeker M."/>
        </authorList>
    </citation>
    <scope>NUCLEOTIDE SEQUENCE [LARGE SCALE GENOMIC DNA]</scope>
    <source>
        <strain evidence="14 15">DSM 1277</strain>
    </source>
</reference>
<evidence type="ECO:0000313" key="15">
    <source>
        <dbReference type="Proteomes" id="UP001238467"/>
    </source>
</evidence>
<feature type="transmembrane region" description="Helical" evidence="10">
    <location>
        <begin position="56"/>
        <end position="78"/>
    </location>
</feature>
<comment type="catalytic activity">
    <reaction evidence="1">
        <text>ATP + protein L-histidine = ADP + protein N-phospho-L-histidine.</text>
        <dbReference type="EC" id="2.7.13.3"/>
    </reaction>
</comment>
<keyword evidence="4" id="KW-0808">Transferase</keyword>
<dbReference type="Gene3D" id="3.30.565.10">
    <property type="entry name" value="Histidine kinase-like ATPase, C-terminal domain"/>
    <property type="match status" value="1"/>
</dbReference>
<dbReference type="RefSeq" id="WP_307061959.1">
    <property type="nucleotide sequence ID" value="NZ_JAUSUH010000007.1"/>
</dbReference>
<dbReference type="InterPro" id="IPR004358">
    <property type="entry name" value="Sig_transdc_His_kin-like_C"/>
</dbReference>
<evidence type="ECO:0000256" key="1">
    <source>
        <dbReference type="ARBA" id="ARBA00000085"/>
    </source>
</evidence>
<evidence type="ECO:0000256" key="5">
    <source>
        <dbReference type="ARBA" id="ARBA00022741"/>
    </source>
</evidence>
<dbReference type="Pfam" id="PF02518">
    <property type="entry name" value="HATPase_c"/>
    <property type="match status" value="1"/>
</dbReference>
<dbReference type="CDD" id="cd00082">
    <property type="entry name" value="HisKA"/>
    <property type="match status" value="1"/>
</dbReference>
<protein>
    <recommendedName>
        <fullName evidence="2">histidine kinase</fullName>
        <ecNumber evidence="2">2.7.13.3</ecNumber>
    </recommendedName>
</protein>
<feature type="transmembrane region" description="Helical" evidence="10">
    <location>
        <begin position="32"/>
        <end position="49"/>
    </location>
</feature>
<dbReference type="InterPro" id="IPR035965">
    <property type="entry name" value="PAS-like_dom_sf"/>
</dbReference>
<dbReference type="SUPFAM" id="SSF55874">
    <property type="entry name" value="ATPase domain of HSP90 chaperone/DNA topoisomerase II/histidine kinase"/>
    <property type="match status" value="1"/>
</dbReference>
<dbReference type="SUPFAM" id="SSF55785">
    <property type="entry name" value="PYP-like sensor domain (PAS domain)"/>
    <property type="match status" value="2"/>
</dbReference>
<feature type="domain" description="PAS" evidence="12">
    <location>
        <begin position="107"/>
        <end position="161"/>
    </location>
</feature>
<dbReference type="PROSITE" id="PS50109">
    <property type="entry name" value="HIS_KIN"/>
    <property type="match status" value="1"/>
</dbReference>
<dbReference type="EMBL" id="JAUSUH010000007">
    <property type="protein sequence ID" value="MDQ0348814.1"/>
    <property type="molecule type" value="Genomic_DNA"/>
</dbReference>
<keyword evidence="6" id="KW-0418">Kinase</keyword>
<evidence type="ECO:0000256" key="9">
    <source>
        <dbReference type="SAM" id="MobiDB-lite"/>
    </source>
</evidence>
<dbReference type="SMART" id="SM00086">
    <property type="entry name" value="PAC"/>
    <property type="match status" value="2"/>
</dbReference>
<dbReference type="CDD" id="cd00130">
    <property type="entry name" value="PAS"/>
    <property type="match status" value="2"/>
</dbReference>
<evidence type="ECO:0000256" key="4">
    <source>
        <dbReference type="ARBA" id="ARBA00022679"/>
    </source>
</evidence>
<proteinExistence type="predicted"/>
<dbReference type="SMART" id="SM00388">
    <property type="entry name" value="HisKA"/>
    <property type="match status" value="1"/>
</dbReference>
<evidence type="ECO:0000256" key="2">
    <source>
        <dbReference type="ARBA" id="ARBA00012438"/>
    </source>
</evidence>
<dbReference type="InterPro" id="IPR013767">
    <property type="entry name" value="PAS_fold"/>
</dbReference>
<dbReference type="Proteomes" id="UP001238467">
    <property type="component" value="Unassembled WGS sequence"/>
</dbReference>
<comment type="caution">
    <text evidence="14">The sequence shown here is derived from an EMBL/GenBank/DDBJ whole genome shotgun (WGS) entry which is preliminary data.</text>
</comment>
<evidence type="ECO:0000256" key="3">
    <source>
        <dbReference type="ARBA" id="ARBA00022553"/>
    </source>
</evidence>
<feature type="region of interest" description="Disordered" evidence="9">
    <location>
        <begin position="640"/>
        <end position="667"/>
    </location>
</feature>
<gene>
    <name evidence="14" type="ORF">J2S76_003248</name>
</gene>
<dbReference type="InterPro" id="IPR005467">
    <property type="entry name" value="His_kinase_dom"/>
</dbReference>
<dbReference type="PRINTS" id="PR00344">
    <property type="entry name" value="BCTRLSENSOR"/>
</dbReference>
<feature type="domain" description="PAC" evidence="13">
    <location>
        <begin position="333"/>
        <end position="384"/>
    </location>
</feature>
<dbReference type="SMART" id="SM00091">
    <property type="entry name" value="PAS"/>
    <property type="match status" value="2"/>
</dbReference>
<feature type="domain" description="Histidine kinase" evidence="11">
    <location>
        <begin position="404"/>
        <end position="620"/>
    </location>
</feature>
<dbReference type="InterPro" id="IPR036097">
    <property type="entry name" value="HisK_dim/P_sf"/>
</dbReference>